<accession>D8Q748</accession>
<evidence type="ECO:0000256" key="1">
    <source>
        <dbReference type="SAM" id="MobiDB-lite"/>
    </source>
</evidence>
<protein>
    <submittedName>
        <fullName evidence="2">Uncharacterized protein</fullName>
    </submittedName>
</protein>
<sequence length="274" mass="30582">MSELHLAWSGLNTRCAAALSKYRKLRDQAEAWVAGETPPTLSPLTTPGSVYKELPFIQDDGEKLRYLMGAVPSYLPSNPGRPSEQRNRFHLLKLEDVTKPPSPLLRAFPERLPEAEPEICYYEQGILKAYVDPKQAREPWGGGDSAYENYWNPTAQTKKTISFVPQPVKDPSTAGATLSQEKKKGKACEEGERSASYFGSLSRIGDLDIDDSASASLRERKKKRRSKKKHNERRSRKNTSESDGKGHRKLNPGPPHQPPRKGNSSNCATSHLVQ</sequence>
<feature type="non-terminal residue" evidence="2">
    <location>
        <position position="274"/>
    </location>
</feature>
<feature type="region of interest" description="Disordered" evidence="1">
    <location>
        <begin position="209"/>
        <end position="274"/>
    </location>
</feature>
<evidence type="ECO:0000313" key="2">
    <source>
        <dbReference type="EMBL" id="EFI96351.1"/>
    </source>
</evidence>
<dbReference type="InParanoid" id="D8Q748"/>
<dbReference type="Proteomes" id="UP000007431">
    <property type="component" value="Unassembled WGS sequence"/>
</dbReference>
<dbReference type="EMBL" id="GL377307">
    <property type="protein sequence ID" value="EFI96351.1"/>
    <property type="molecule type" value="Genomic_DNA"/>
</dbReference>
<keyword evidence="3" id="KW-1185">Reference proteome</keyword>
<dbReference type="HOGENOM" id="CLU_1016181_0_0_1"/>
<feature type="compositionally biased region" description="Polar residues" evidence="1">
    <location>
        <begin position="262"/>
        <end position="274"/>
    </location>
</feature>
<reference evidence="2 3" key="1">
    <citation type="journal article" date="2010" name="Nat. Biotechnol.">
        <title>Genome sequence of the model mushroom Schizophyllum commune.</title>
        <authorList>
            <person name="Ohm R.A."/>
            <person name="de Jong J.F."/>
            <person name="Lugones L.G."/>
            <person name="Aerts A."/>
            <person name="Kothe E."/>
            <person name="Stajich J.E."/>
            <person name="de Vries R.P."/>
            <person name="Record E."/>
            <person name="Levasseur A."/>
            <person name="Baker S.E."/>
            <person name="Bartholomew K.A."/>
            <person name="Coutinho P.M."/>
            <person name="Erdmann S."/>
            <person name="Fowler T.J."/>
            <person name="Gathman A.C."/>
            <person name="Lombard V."/>
            <person name="Henrissat B."/>
            <person name="Knabe N."/>
            <person name="Kuees U."/>
            <person name="Lilly W.W."/>
            <person name="Lindquist E."/>
            <person name="Lucas S."/>
            <person name="Magnuson J.K."/>
            <person name="Piumi F."/>
            <person name="Raudaskoski M."/>
            <person name="Salamov A."/>
            <person name="Schmutz J."/>
            <person name="Schwarze F.W.M.R."/>
            <person name="vanKuyk P.A."/>
            <person name="Horton J.S."/>
            <person name="Grigoriev I.V."/>
            <person name="Woesten H.A.B."/>
        </authorList>
    </citation>
    <scope>NUCLEOTIDE SEQUENCE [LARGE SCALE GENOMIC DNA]</scope>
    <source>
        <strain evidence="3">H4-8 / FGSC 9210</strain>
    </source>
</reference>
<proteinExistence type="predicted"/>
<feature type="region of interest" description="Disordered" evidence="1">
    <location>
        <begin position="161"/>
        <end position="195"/>
    </location>
</feature>
<name>D8Q748_SCHCM</name>
<dbReference type="VEuPathDB" id="FungiDB:SCHCODRAFT_02668958"/>
<evidence type="ECO:0000313" key="3">
    <source>
        <dbReference type="Proteomes" id="UP000007431"/>
    </source>
</evidence>
<gene>
    <name evidence="2" type="ORF">SCHCODRAFT_109630</name>
</gene>
<feature type="compositionally biased region" description="Basic residues" evidence="1">
    <location>
        <begin position="219"/>
        <end position="237"/>
    </location>
</feature>
<feature type="compositionally biased region" description="Basic and acidic residues" evidence="1">
    <location>
        <begin position="180"/>
        <end position="193"/>
    </location>
</feature>
<organism evidence="3">
    <name type="scientific">Schizophyllum commune (strain H4-8 / FGSC 9210)</name>
    <name type="common">Split gill fungus</name>
    <dbReference type="NCBI Taxonomy" id="578458"/>
    <lineage>
        <taxon>Eukaryota</taxon>
        <taxon>Fungi</taxon>
        <taxon>Dikarya</taxon>
        <taxon>Basidiomycota</taxon>
        <taxon>Agaricomycotina</taxon>
        <taxon>Agaricomycetes</taxon>
        <taxon>Agaricomycetidae</taxon>
        <taxon>Agaricales</taxon>
        <taxon>Schizophyllaceae</taxon>
        <taxon>Schizophyllum</taxon>
    </lineage>
</organism>
<dbReference type="AlphaFoldDB" id="D8Q748"/>